<comment type="caution">
    <text evidence="1">The sequence shown here is derived from an EMBL/GenBank/DDBJ whole genome shotgun (WGS) entry which is preliminary data.</text>
</comment>
<dbReference type="RefSeq" id="WP_002868342.1">
    <property type="nucleotide sequence ID" value="NZ_CP012221.1"/>
</dbReference>
<name>A0AAX2M2H0_CAMJU</name>
<dbReference type="Proteomes" id="UP000254131">
    <property type="component" value="Unassembled WGS sequence"/>
</dbReference>
<protein>
    <submittedName>
        <fullName evidence="1">Filamentous hemagglutinin domain protein</fullName>
    </submittedName>
</protein>
<dbReference type="EMBL" id="UFVB01000001">
    <property type="protein sequence ID" value="SUW93655.1"/>
    <property type="molecule type" value="Genomic_DNA"/>
</dbReference>
<accession>A0AAX2M2H0</accession>
<evidence type="ECO:0000313" key="1">
    <source>
        <dbReference type="EMBL" id="SUW93655.1"/>
    </source>
</evidence>
<sequence length="65" mass="7255">MLTYFYKNGAILSAGNYKTQAGKVIGDPGISVNNNFSNIYVYHNLENGYIDEGQNFLSLCNIIMK</sequence>
<proteinExistence type="predicted"/>
<evidence type="ECO:0000313" key="2">
    <source>
        <dbReference type="Proteomes" id="UP000254131"/>
    </source>
</evidence>
<gene>
    <name evidence="1" type="ORF">NCTC13105_01528</name>
</gene>
<organism evidence="1 2">
    <name type="scientific">Campylobacter jejuni</name>
    <dbReference type="NCBI Taxonomy" id="197"/>
    <lineage>
        <taxon>Bacteria</taxon>
        <taxon>Pseudomonadati</taxon>
        <taxon>Campylobacterota</taxon>
        <taxon>Epsilonproteobacteria</taxon>
        <taxon>Campylobacterales</taxon>
        <taxon>Campylobacteraceae</taxon>
        <taxon>Campylobacter</taxon>
    </lineage>
</organism>
<dbReference type="AlphaFoldDB" id="A0AAX2M2H0"/>
<reference evidence="1 2" key="1">
    <citation type="submission" date="2018-06" db="EMBL/GenBank/DDBJ databases">
        <authorList>
            <consortium name="Pathogen Informatics"/>
            <person name="Doyle S."/>
        </authorList>
    </citation>
    <scope>NUCLEOTIDE SEQUENCE [LARGE SCALE GENOMIC DNA]</scope>
    <source>
        <strain evidence="1 2">NCTC13105</strain>
    </source>
</reference>